<organism evidence="1 2">
    <name type="scientific">Stieleria neptunia</name>
    <dbReference type="NCBI Taxonomy" id="2527979"/>
    <lineage>
        <taxon>Bacteria</taxon>
        <taxon>Pseudomonadati</taxon>
        <taxon>Planctomycetota</taxon>
        <taxon>Planctomycetia</taxon>
        <taxon>Pirellulales</taxon>
        <taxon>Pirellulaceae</taxon>
        <taxon>Stieleria</taxon>
    </lineage>
</organism>
<dbReference type="EMBL" id="CP037423">
    <property type="protein sequence ID" value="QDV46329.1"/>
    <property type="molecule type" value="Genomic_DNA"/>
</dbReference>
<keyword evidence="2" id="KW-1185">Reference proteome</keyword>
<dbReference type="KEGG" id="snep:Enr13x_62380"/>
<reference evidence="1 2" key="1">
    <citation type="submission" date="2019-03" db="EMBL/GenBank/DDBJ databases">
        <title>Deep-cultivation of Planctomycetes and their phenomic and genomic characterization uncovers novel biology.</title>
        <authorList>
            <person name="Wiegand S."/>
            <person name="Jogler M."/>
            <person name="Boedeker C."/>
            <person name="Pinto D."/>
            <person name="Vollmers J."/>
            <person name="Rivas-Marin E."/>
            <person name="Kohn T."/>
            <person name="Peeters S.H."/>
            <person name="Heuer A."/>
            <person name="Rast P."/>
            <person name="Oberbeckmann S."/>
            <person name="Bunk B."/>
            <person name="Jeske O."/>
            <person name="Meyerdierks A."/>
            <person name="Storesund J.E."/>
            <person name="Kallscheuer N."/>
            <person name="Luecker S."/>
            <person name="Lage O.M."/>
            <person name="Pohl T."/>
            <person name="Merkel B.J."/>
            <person name="Hornburger P."/>
            <person name="Mueller R.-W."/>
            <person name="Bruemmer F."/>
            <person name="Labrenz M."/>
            <person name="Spormann A.M."/>
            <person name="Op den Camp H."/>
            <person name="Overmann J."/>
            <person name="Amann R."/>
            <person name="Jetten M.S.M."/>
            <person name="Mascher T."/>
            <person name="Medema M.H."/>
            <person name="Devos D.P."/>
            <person name="Kaster A.-K."/>
            <person name="Ovreas L."/>
            <person name="Rohde M."/>
            <person name="Galperin M.Y."/>
            <person name="Jogler C."/>
        </authorList>
    </citation>
    <scope>NUCLEOTIDE SEQUENCE [LARGE SCALE GENOMIC DNA]</scope>
    <source>
        <strain evidence="1 2">Enr13</strain>
    </source>
</reference>
<proteinExistence type="predicted"/>
<evidence type="ECO:0000313" key="1">
    <source>
        <dbReference type="EMBL" id="QDV46329.1"/>
    </source>
</evidence>
<protein>
    <submittedName>
        <fullName evidence="1">Uncharacterized protein</fullName>
    </submittedName>
</protein>
<dbReference type="AlphaFoldDB" id="A0A518HZQ5"/>
<dbReference type="Proteomes" id="UP000319004">
    <property type="component" value="Chromosome"/>
</dbReference>
<sequence>MAVCSQAGAWEQDRSGVSILLATLDGFAGDLLRQEPPWQCVLRREPGNKIAVG</sequence>
<gene>
    <name evidence="1" type="ORF">Enr13x_62380</name>
</gene>
<name>A0A518HZQ5_9BACT</name>
<accession>A0A518HZQ5</accession>
<evidence type="ECO:0000313" key="2">
    <source>
        <dbReference type="Proteomes" id="UP000319004"/>
    </source>
</evidence>